<organism evidence="3 4">
    <name type="scientific">Piloderma croceum (strain F 1598)</name>
    <dbReference type="NCBI Taxonomy" id="765440"/>
    <lineage>
        <taxon>Eukaryota</taxon>
        <taxon>Fungi</taxon>
        <taxon>Dikarya</taxon>
        <taxon>Basidiomycota</taxon>
        <taxon>Agaricomycotina</taxon>
        <taxon>Agaricomycetes</taxon>
        <taxon>Agaricomycetidae</taxon>
        <taxon>Atheliales</taxon>
        <taxon>Atheliaceae</taxon>
        <taxon>Piloderma</taxon>
    </lineage>
</organism>
<dbReference type="OrthoDB" id="2552042at2759"/>
<feature type="transmembrane region" description="Helical" evidence="2">
    <location>
        <begin position="85"/>
        <end position="105"/>
    </location>
</feature>
<evidence type="ECO:0000256" key="1">
    <source>
        <dbReference type="SAM" id="MobiDB-lite"/>
    </source>
</evidence>
<dbReference type="EMBL" id="KN832985">
    <property type="protein sequence ID" value="KIM85305.1"/>
    <property type="molecule type" value="Genomic_DNA"/>
</dbReference>
<dbReference type="STRING" id="765440.A0A0C3FMI4"/>
<feature type="region of interest" description="Disordered" evidence="1">
    <location>
        <begin position="282"/>
        <end position="304"/>
    </location>
</feature>
<gene>
    <name evidence="3" type="ORF">PILCRDRAFT_66629</name>
</gene>
<dbReference type="AlphaFoldDB" id="A0A0C3FMI4"/>
<keyword evidence="2" id="KW-1133">Transmembrane helix</keyword>
<keyword evidence="2" id="KW-0812">Transmembrane</keyword>
<evidence type="ECO:0000313" key="3">
    <source>
        <dbReference type="EMBL" id="KIM85305.1"/>
    </source>
</evidence>
<keyword evidence="4" id="KW-1185">Reference proteome</keyword>
<reference evidence="3 4" key="1">
    <citation type="submission" date="2014-04" db="EMBL/GenBank/DDBJ databases">
        <authorList>
            <consortium name="DOE Joint Genome Institute"/>
            <person name="Kuo A."/>
            <person name="Tarkka M."/>
            <person name="Buscot F."/>
            <person name="Kohler A."/>
            <person name="Nagy L.G."/>
            <person name="Floudas D."/>
            <person name="Copeland A."/>
            <person name="Barry K.W."/>
            <person name="Cichocki N."/>
            <person name="Veneault-Fourrey C."/>
            <person name="LaButti K."/>
            <person name="Lindquist E.A."/>
            <person name="Lipzen A."/>
            <person name="Lundell T."/>
            <person name="Morin E."/>
            <person name="Murat C."/>
            <person name="Sun H."/>
            <person name="Tunlid A."/>
            <person name="Henrissat B."/>
            <person name="Grigoriev I.V."/>
            <person name="Hibbett D.S."/>
            <person name="Martin F."/>
            <person name="Nordberg H.P."/>
            <person name="Cantor M.N."/>
            <person name="Hua S.X."/>
        </authorList>
    </citation>
    <scope>NUCLEOTIDE SEQUENCE [LARGE SCALE GENOMIC DNA]</scope>
    <source>
        <strain evidence="3 4">F 1598</strain>
    </source>
</reference>
<feature type="compositionally biased region" description="Basic and acidic residues" evidence="1">
    <location>
        <begin position="203"/>
        <end position="229"/>
    </location>
</feature>
<feature type="transmembrane region" description="Helical" evidence="2">
    <location>
        <begin position="26"/>
        <end position="47"/>
    </location>
</feature>
<proteinExistence type="predicted"/>
<dbReference type="Proteomes" id="UP000054166">
    <property type="component" value="Unassembled WGS sequence"/>
</dbReference>
<dbReference type="HOGENOM" id="CLU_078557_0_0_1"/>
<feature type="region of interest" description="Disordered" evidence="1">
    <location>
        <begin position="199"/>
        <end position="229"/>
    </location>
</feature>
<evidence type="ECO:0000256" key="2">
    <source>
        <dbReference type="SAM" id="Phobius"/>
    </source>
</evidence>
<feature type="transmembrane region" description="Helical" evidence="2">
    <location>
        <begin position="53"/>
        <end position="73"/>
    </location>
</feature>
<feature type="transmembrane region" description="Helical" evidence="2">
    <location>
        <begin position="152"/>
        <end position="171"/>
    </location>
</feature>
<name>A0A0C3FMI4_PILCF</name>
<accession>A0A0C3FMI4</accession>
<protein>
    <submittedName>
        <fullName evidence="3">Uncharacterized protein</fullName>
    </submittedName>
</protein>
<dbReference type="InParanoid" id="A0A0C3FMI4"/>
<reference evidence="4" key="2">
    <citation type="submission" date="2015-01" db="EMBL/GenBank/DDBJ databases">
        <title>Evolutionary Origins and Diversification of the Mycorrhizal Mutualists.</title>
        <authorList>
            <consortium name="DOE Joint Genome Institute"/>
            <consortium name="Mycorrhizal Genomics Consortium"/>
            <person name="Kohler A."/>
            <person name="Kuo A."/>
            <person name="Nagy L.G."/>
            <person name="Floudas D."/>
            <person name="Copeland A."/>
            <person name="Barry K.W."/>
            <person name="Cichocki N."/>
            <person name="Veneault-Fourrey C."/>
            <person name="LaButti K."/>
            <person name="Lindquist E.A."/>
            <person name="Lipzen A."/>
            <person name="Lundell T."/>
            <person name="Morin E."/>
            <person name="Murat C."/>
            <person name="Riley R."/>
            <person name="Ohm R."/>
            <person name="Sun H."/>
            <person name="Tunlid A."/>
            <person name="Henrissat B."/>
            <person name="Grigoriev I.V."/>
            <person name="Hibbett D.S."/>
            <person name="Martin F."/>
        </authorList>
    </citation>
    <scope>NUCLEOTIDE SEQUENCE [LARGE SCALE GENOMIC DNA]</scope>
    <source>
        <strain evidence="4">F 1598</strain>
    </source>
</reference>
<evidence type="ECO:0000313" key="4">
    <source>
        <dbReference type="Proteomes" id="UP000054166"/>
    </source>
</evidence>
<keyword evidence="2" id="KW-0472">Membrane</keyword>
<sequence>MKPRDYCCCAIPTINAGIYYVQTEQFVLGIVAGTLSIATPSIVGASTPSFAKWVFAIVCYVAAAIQVFGYLGVAKESTILFRRYITLHIMSTVAAFAVAAAWLIVSATRHSTAKTNCINDFFTTSGSGTPTASEAETLCNIFPWIDVGLMGGLWVFFAAVQMYFYVVLSAYKNGQERDHKDFESGFDAKPLTNDIPLMNRSNAWEDRPSDDHLLDEGARPYTDHHRDMSGHSVSTIIGEPLQEEAGGYGVNSQPYSMQQPVNAYTQDPGPTPQFSDNYYLGGAGAAAMSRPPRSQAHPGKPDFDHRGSRCFTWNLFAL</sequence>